<evidence type="ECO:0000313" key="3">
    <source>
        <dbReference type="EMBL" id="KRY15836.1"/>
    </source>
</evidence>
<proteinExistence type="inferred from homology"/>
<feature type="domain" description="UDENN" evidence="2">
    <location>
        <begin position="43"/>
        <end position="412"/>
    </location>
</feature>
<dbReference type="PROSITE" id="PS50211">
    <property type="entry name" value="DENN"/>
    <property type="match status" value="1"/>
</dbReference>
<dbReference type="GO" id="GO:0005085">
    <property type="term" value="F:guanyl-nucleotide exchange factor activity"/>
    <property type="evidence" value="ECO:0007669"/>
    <property type="project" value="InterPro"/>
</dbReference>
<dbReference type="AlphaFoldDB" id="A0A0V0ZU74"/>
<gene>
    <name evidence="3" type="primary">DENND6B</name>
    <name evidence="3" type="ORF">T12_4579</name>
</gene>
<comment type="caution">
    <text evidence="3">The sequence shown here is derived from an EMBL/GenBank/DDBJ whole genome shotgun (WGS) entry which is preliminary data.</text>
</comment>
<evidence type="ECO:0000256" key="1">
    <source>
        <dbReference type="ARBA" id="ARBA00007159"/>
    </source>
</evidence>
<sequence length="412" mass="47659">MSLCYSYMMRPAGTGLVHNLHPMESTVPDNSGVYFKNLNNWVHCFCALTFDLEVGQSLEIKYPNEAELTKTEVLNICYLSFPDSNSDCLGDTQFYFRIRRSSRVGNLNNEMNDIEIFQIDPDYFFGFVFFRQVKDSSLPRGYFQKSMVLLTQLPLVNFYQFVVCKIAPAFFSAGLPLIEAVSQEMNHWEPPVPGALLNLPLMGSVIKLRLPSRLDKPGVREDLIGLQKVIFFILNKIYCFLILFQMNESCYTLLNVYEPDLYECLSLYLPHLHMLWELVLLGEAIFQFWPIVIMAPSPDVSSVVVQSLISLIWPLQYRYDYRPYFTIQDSDFKEYLLSQPGIQHHVILGTTNLYFIKAMENWPHVLRLSTDSKRKGKRIAGAHKIRRHIGLKGMEEKSGKCYFNFMAASIEM</sequence>
<dbReference type="InterPro" id="IPR024224">
    <property type="entry name" value="DENND6"/>
</dbReference>
<dbReference type="GO" id="GO:0055037">
    <property type="term" value="C:recycling endosome"/>
    <property type="evidence" value="ECO:0007669"/>
    <property type="project" value="TreeGrafter"/>
</dbReference>
<evidence type="ECO:0000313" key="4">
    <source>
        <dbReference type="Proteomes" id="UP000054783"/>
    </source>
</evidence>
<protein>
    <submittedName>
        <fullName evidence="3">Protein DENND6A</fullName>
    </submittedName>
</protein>
<keyword evidence="4" id="KW-1185">Reference proteome</keyword>
<dbReference type="PANTHER" id="PTHR13677">
    <property type="entry name" value="LD41638P"/>
    <property type="match status" value="1"/>
</dbReference>
<accession>A0A0V0ZU74</accession>
<dbReference type="PANTHER" id="PTHR13677:SF0">
    <property type="entry name" value="LD41638P"/>
    <property type="match status" value="1"/>
</dbReference>
<name>A0A0V0ZU74_9BILA</name>
<dbReference type="EMBL" id="JYDQ01000088">
    <property type="protein sequence ID" value="KRY15836.1"/>
    <property type="molecule type" value="Genomic_DNA"/>
</dbReference>
<dbReference type="InterPro" id="IPR037516">
    <property type="entry name" value="Tripartite_DENN"/>
</dbReference>
<comment type="similarity">
    <text evidence="1">Belongs to the DENND6 family.</text>
</comment>
<organism evidence="3 4">
    <name type="scientific">Trichinella patagoniensis</name>
    <dbReference type="NCBI Taxonomy" id="990121"/>
    <lineage>
        <taxon>Eukaryota</taxon>
        <taxon>Metazoa</taxon>
        <taxon>Ecdysozoa</taxon>
        <taxon>Nematoda</taxon>
        <taxon>Enoplea</taxon>
        <taxon>Dorylaimia</taxon>
        <taxon>Trichinellida</taxon>
        <taxon>Trichinellidae</taxon>
        <taxon>Trichinella</taxon>
    </lineage>
</organism>
<dbReference type="Proteomes" id="UP000054783">
    <property type="component" value="Unassembled WGS sequence"/>
</dbReference>
<reference evidence="3 4" key="1">
    <citation type="submission" date="2015-01" db="EMBL/GenBank/DDBJ databases">
        <title>Evolution of Trichinella species and genotypes.</title>
        <authorList>
            <person name="Korhonen P.K."/>
            <person name="Edoardo P."/>
            <person name="Giuseppe L.R."/>
            <person name="Gasser R.B."/>
        </authorList>
    </citation>
    <scope>NUCLEOTIDE SEQUENCE [LARGE SCALE GENOMIC DNA]</scope>
    <source>
        <strain evidence="3">ISS2496</strain>
    </source>
</reference>
<evidence type="ECO:0000259" key="2">
    <source>
        <dbReference type="PROSITE" id="PS50211"/>
    </source>
</evidence>